<dbReference type="NCBIfam" id="TIGR01297">
    <property type="entry name" value="CDF"/>
    <property type="match status" value="1"/>
</dbReference>
<dbReference type="PANTHER" id="PTHR11562">
    <property type="entry name" value="CATION EFFLUX PROTEIN/ ZINC TRANSPORTER"/>
    <property type="match status" value="1"/>
</dbReference>
<dbReference type="InterPro" id="IPR050681">
    <property type="entry name" value="CDF/SLC30A"/>
</dbReference>
<dbReference type="Proteomes" id="UP000245638">
    <property type="component" value="Unassembled WGS sequence"/>
</dbReference>
<evidence type="ECO:0000313" key="12">
    <source>
        <dbReference type="Proteomes" id="UP000245638"/>
    </source>
</evidence>
<evidence type="ECO:0000256" key="6">
    <source>
        <dbReference type="ARBA" id="ARBA00023065"/>
    </source>
</evidence>
<dbReference type="PANTHER" id="PTHR11562:SF17">
    <property type="entry name" value="RE54080P-RELATED"/>
    <property type="match status" value="1"/>
</dbReference>
<evidence type="ECO:0000259" key="10">
    <source>
        <dbReference type="Pfam" id="PF16916"/>
    </source>
</evidence>
<keyword evidence="5 8" id="KW-1133">Transmembrane helix</keyword>
<dbReference type="Gene3D" id="1.20.1510.10">
    <property type="entry name" value="Cation efflux protein transmembrane domain"/>
    <property type="match status" value="1"/>
</dbReference>
<feature type="transmembrane region" description="Helical" evidence="8">
    <location>
        <begin position="99"/>
        <end position="117"/>
    </location>
</feature>
<dbReference type="GO" id="GO:0005886">
    <property type="term" value="C:plasma membrane"/>
    <property type="evidence" value="ECO:0007669"/>
    <property type="project" value="TreeGrafter"/>
</dbReference>
<dbReference type="SUPFAM" id="SSF160240">
    <property type="entry name" value="Cation efflux protein cytoplasmic domain-like"/>
    <property type="match status" value="1"/>
</dbReference>
<feature type="domain" description="Cation efflux protein cytoplasmic" evidence="10">
    <location>
        <begin position="192"/>
        <end position="263"/>
    </location>
</feature>
<gene>
    <name evidence="11" type="ORF">DDW13_03075</name>
</gene>
<evidence type="ECO:0000256" key="7">
    <source>
        <dbReference type="ARBA" id="ARBA00023136"/>
    </source>
</evidence>
<dbReference type="EMBL" id="QEFD01000099">
    <property type="protein sequence ID" value="PVU76428.1"/>
    <property type="molecule type" value="Genomic_DNA"/>
</dbReference>
<feature type="transmembrane region" description="Helical" evidence="8">
    <location>
        <begin position="138"/>
        <end position="156"/>
    </location>
</feature>
<dbReference type="InterPro" id="IPR002524">
    <property type="entry name" value="Cation_efflux"/>
</dbReference>
<evidence type="ECO:0000256" key="1">
    <source>
        <dbReference type="ARBA" id="ARBA00004141"/>
    </source>
</evidence>
<dbReference type="InterPro" id="IPR036837">
    <property type="entry name" value="Cation_efflux_CTD_sf"/>
</dbReference>
<feature type="transmembrane region" description="Helical" evidence="8">
    <location>
        <begin position="31"/>
        <end position="50"/>
    </location>
</feature>
<dbReference type="SUPFAM" id="SSF161111">
    <property type="entry name" value="Cation efflux protein transmembrane domain-like"/>
    <property type="match status" value="1"/>
</dbReference>
<accession>A0A2T9X8K4</accession>
<keyword evidence="4 8" id="KW-0812">Transmembrane</keyword>
<protein>
    <submittedName>
        <fullName evidence="11">Cation transporter</fullName>
    </submittedName>
</protein>
<evidence type="ECO:0000256" key="8">
    <source>
        <dbReference type="SAM" id="Phobius"/>
    </source>
</evidence>
<evidence type="ECO:0000256" key="4">
    <source>
        <dbReference type="ARBA" id="ARBA00022692"/>
    </source>
</evidence>
<evidence type="ECO:0000259" key="9">
    <source>
        <dbReference type="Pfam" id="PF01545"/>
    </source>
</evidence>
<proteinExistence type="inferred from homology"/>
<organism evidence="11 12">
    <name type="scientific">Acidianus hospitalis</name>
    <dbReference type="NCBI Taxonomy" id="563177"/>
    <lineage>
        <taxon>Archaea</taxon>
        <taxon>Thermoproteota</taxon>
        <taxon>Thermoprotei</taxon>
        <taxon>Sulfolobales</taxon>
        <taxon>Sulfolobaceae</taxon>
        <taxon>Acidianus</taxon>
    </lineage>
</organism>
<comment type="caution">
    <text evidence="11">The sequence shown here is derived from an EMBL/GenBank/DDBJ whole genome shotgun (WGS) entry which is preliminary data.</text>
</comment>
<dbReference type="InterPro" id="IPR027470">
    <property type="entry name" value="Cation_efflux_CTD"/>
</dbReference>
<keyword evidence="3" id="KW-0813">Transport</keyword>
<keyword evidence="6" id="KW-0406">Ion transport</keyword>
<reference evidence="11 12" key="1">
    <citation type="journal article" date="2015" name="Appl. Environ. Microbiol.">
        <title>Nanoarchaeota, Their Sulfolobales Host, and Nanoarchaeota Virus Distribution across Yellowstone National Park Hot Springs.</title>
        <authorList>
            <person name="Munson-McGee J.H."/>
            <person name="Field E.K."/>
            <person name="Bateson M."/>
            <person name="Rooney C."/>
            <person name="Stepanauskas R."/>
            <person name="Young M.J."/>
        </authorList>
    </citation>
    <scope>NUCLEOTIDE SEQUENCE [LARGE SCALE GENOMIC DNA]</scope>
    <source>
        <strain evidence="11">SCGC AC-742_N10</strain>
    </source>
</reference>
<comment type="similarity">
    <text evidence="2">Belongs to the cation diffusion facilitator (CDF) transporter (TC 2.A.4) family. SLC30A subfamily.</text>
</comment>
<name>A0A2T9X8K4_9CREN</name>
<dbReference type="GO" id="GO:0005385">
    <property type="term" value="F:zinc ion transmembrane transporter activity"/>
    <property type="evidence" value="ECO:0007669"/>
    <property type="project" value="TreeGrafter"/>
</dbReference>
<evidence type="ECO:0000256" key="5">
    <source>
        <dbReference type="ARBA" id="ARBA00022989"/>
    </source>
</evidence>
<dbReference type="Pfam" id="PF01545">
    <property type="entry name" value="Cation_efflux"/>
    <property type="match status" value="1"/>
</dbReference>
<evidence type="ECO:0000256" key="2">
    <source>
        <dbReference type="ARBA" id="ARBA00008873"/>
    </source>
</evidence>
<feature type="domain" description="Cation efflux protein transmembrane" evidence="9">
    <location>
        <begin position="3"/>
        <end position="186"/>
    </location>
</feature>
<evidence type="ECO:0000256" key="3">
    <source>
        <dbReference type="ARBA" id="ARBA00022448"/>
    </source>
</evidence>
<feature type="transmembrane region" description="Helical" evidence="8">
    <location>
        <begin position="162"/>
        <end position="179"/>
    </location>
</feature>
<comment type="subcellular location">
    <subcellularLocation>
        <location evidence="1">Membrane</location>
        <topology evidence="1">Multi-pass membrane protein</topology>
    </subcellularLocation>
</comment>
<feature type="transmembrane region" description="Helical" evidence="8">
    <location>
        <begin position="70"/>
        <end position="93"/>
    </location>
</feature>
<dbReference type="AlphaFoldDB" id="A0A2T9X8K4"/>
<dbReference type="Pfam" id="PF16916">
    <property type="entry name" value="ZT_dimer"/>
    <property type="match status" value="1"/>
</dbReference>
<dbReference type="InterPro" id="IPR058533">
    <property type="entry name" value="Cation_efflux_TM"/>
</dbReference>
<evidence type="ECO:0000313" key="11">
    <source>
        <dbReference type="EMBL" id="PVU76428.1"/>
    </source>
</evidence>
<keyword evidence="7 8" id="KW-0472">Membrane</keyword>
<dbReference type="InterPro" id="IPR027469">
    <property type="entry name" value="Cation_efflux_TMD_sf"/>
</dbReference>
<sequence>MRSIIGFWGVFVFLVITSILAKSAVLISEAIHVFLDALIVSLSFYFLKLVNKVNSYYTYGLHRLEVISSLLNVSIIILGSIIGVIISVIYLMMGIKDNPFYVLFASLISALILSFSHEHEEKENRVKESINVHIISDVLSYVLGALAGFLIILTGYYELDPIFSFIILGVMIIYNFRYFSTYLDIIMEKSPIDTKRIEDDLKSVFPKVHHIHVWIICDHYKVATLHIEEDPNVTLKELDDKREVAEKILSEKYGINHVTVQFEAKRTD</sequence>